<organism evidence="6 7">
    <name type="scientific">Paracoccus pacificus</name>
    <dbReference type="NCBI Taxonomy" id="1463598"/>
    <lineage>
        <taxon>Bacteria</taxon>
        <taxon>Pseudomonadati</taxon>
        <taxon>Pseudomonadota</taxon>
        <taxon>Alphaproteobacteria</taxon>
        <taxon>Rhodobacterales</taxon>
        <taxon>Paracoccaceae</taxon>
        <taxon>Paracoccus</taxon>
    </lineage>
</organism>
<dbReference type="EC" id="1.8.4.10" evidence="4"/>
<comment type="pathway">
    <text evidence="3 4">Sulfur metabolism; hydrogen sulfide biosynthesis; sulfite from sulfate.</text>
</comment>
<dbReference type="PIRSF" id="PIRSF000857">
    <property type="entry name" value="PAPS_reductase"/>
    <property type="match status" value="1"/>
</dbReference>
<dbReference type="SUPFAM" id="SSF52402">
    <property type="entry name" value="Adenine nucleotide alpha hydrolases-like"/>
    <property type="match status" value="1"/>
</dbReference>
<keyword evidence="4" id="KW-0963">Cytoplasm</keyword>
<keyword evidence="4" id="KW-0479">Metal-binding</keyword>
<comment type="caution">
    <text evidence="6">The sequence shown here is derived from an EMBL/GenBank/DDBJ whole genome shotgun (WGS) entry which is preliminary data.</text>
</comment>
<dbReference type="Proteomes" id="UP001597213">
    <property type="component" value="Unassembled WGS sequence"/>
</dbReference>
<accession>A0ABW4R664</accession>
<dbReference type="InterPro" id="IPR004511">
    <property type="entry name" value="PAPS/APS_Rdtase"/>
</dbReference>
<protein>
    <recommendedName>
        <fullName evidence="4">Adenosine 5'-phosphosulfate reductase</fullName>
        <shortName evidence="4">APS reductase</shortName>
        <ecNumber evidence="4">1.8.4.10</ecNumber>
    </recommendedName>
    <alternativeName>
        <fullName evidence="4">5'-adenylylsulfate reductase</fullName>
    </alternativeName>
    <alternativeName>
        <fullName evidence="4">Thioredoxin-dependent 5'-adenylylsulfate reductase</fullName>
    </alternativeName>
</protein>
<dbReference type="PANTHER" id="PTHR46509">
    <property type="entry name" value="PHOSPHOADENOSINE PHOSPHOSULFATE REDUCTASE"/>
    <property type="match status" value="1"/>
</dbReference>
<keyword evidence="7" id="KW-1185">Reference proteome</keyword>
<keyword evidence="4" id="KW-0411">Iron-sulfur</keyword>
<feature type="binding site" evidence="4">
    <location>
        <position position="123"/>
    </location>
    <ligand>
        <name>[4Fe-4S] cluster</name>
        <dbReference type="ChEBI" id="CHEBI:49883"/>
    </ligand>
</feature>
<dbReference type="Gene3D" id="3.40.50.620">
    <property type="entry name" value="HUPs"/>
    <property type="match status" value="1"/>
</dbReference>
<dbReference type="PANTHER" id="PTHR46509:SF1">
    <property type="entry name" value="PHOSPHOADENOSINE PHOSPHOSULFATE REDUCTASE"/>
    <property type="match status" value="1"/>
</dbReference>
<comment type="cofactor">
    <cofactor evidence="4">
        <name>[4Fe-4S] cluster</name>
        <dbReference type="ChEBI" id="CHEBI:49883"/>
    </cofactor>
    <text evidence="4">Binds 1 [4Fe-4S] cluster per subunit.</text>
</comment>
<evidence type="ECO:0000313" key="7">
    <source>
        <dbReference type="Proteomes" id="UP001597213"/>
    </source>
</evidence>
<dbReference type="InterPro" id="IPR014729">
    <property type="entry name" value="Rossmann-like_a/b/a_fold"/>
</dbReference>
<comment type="subcellular location">
    <subcellularLocation>
        <location evidence="4">Cytoplasm</location>
    </subcellularLocation>
</comment>
<comment type="similarity">
    <text evidence="1 4">Belongs to the PAPS reductase family. CysH subfamily.</text>
</comment>
<feature type="binding site" evidence="4">
    <location>
        <position position="122"/>
    </location>
    <ligand>
        <name>[4Fe-4S] cluster</name>
        <dbReference type="ChEBI" id="CHEBI:49883"/>
    </ligand>
</feature>
<evidence type="ECO:0000256" key="2">
    <source>
        <dbReference type="ARBA" id="ARBA00023002"/>
    </source>
</evidence>
<evidence type="ECO:0000256" key="3">
    <source>
        <dbReference type="ARBA" id="ARBA00024327"/>
    </source>
</evidence>
<sequence length="243" mass="26870">MSDSWPVGALDPLIEALQTCYIPDHSPPDIAGLVADRRLGRMAIVSSFGTESAVLLHLMSRARPDADVLFLDTLKHFPETHSYVDEIATRLSLNLRVICPDPALLADEDPDDMLWENHPDGCCRIRKVIPLQDALDGYDSWVSGQKRYQSVARAAVPLIERDGIKIKLNPLALWTAADISRYFTDHNLPPHPLVAQGFPSIGCAPCSRAVRPGEDPRAGRWAHTPEKTECGIHLGPDGRFRRG</sequence>
<dbReference type="HAMAP" id="MF_00063">
    <property type="entry name" value="CysH"/>
    <property type="match status" value="1"/>
</dbReference>
<comment type="function">
    <text evidence="4">Catalyzes the formation of sulfite from adenosine 5'-phosphosulfate (APS) using thioredoxin as an electron donor.</text>
</comment>
<gene>
    <name evidence="4" type="primary">cysH</name>
    <name evidence="6" type="ORF">ACFSCT_08070</name>
</gene>
<reference evidence="7" key="1">
    <citation type="journal article" date="2019" name="Int. J. Syst. Evol. Microbiol.">
        <title>The Global Catalogue of Microorganisms (GCM) 10K type strain sequencing project: providing services to taxonomists for standard genome sequencing and annotation.</title>
        <authorList>
            <consortium name="The Broad Institute Genomics Platform"/>
            <consortium name="The Broad Institute Genome Sequencing Center for Infectious Disease"/>
            <person name="Wu L."/>
            <person name="Ma J."/>
        </authorList>
    </citation>
    <scope>NUCLEOTIDE SEQUENCE [LARGE SCALE GENOMIC DNA]</scope>
    <source>
        <strain evidence="7">CCUG 56029</strain>
    </source>
</reference>
<feature type="domain" description="Phosphoadenosine phosphosulphate reductase" evidence="5">
    <location>
        <begin position="42"/>
        <end position="208"/>
    </location>
</feature>
<dbReference type="RefSeq" id="WP_379141701.1">
    <property type="nucleotide sequence ID" value="NZ_JBHUEN010000020.1"/>
</dbReference>
<feature type="binding site" evidence="4">
    <location>
        <position position="206"/>
    </location>
    <ligand>
        <name>[4Fe-4S] cluster</name>
        <dbReference type="ChEBI" id="CHEBI:49883"/>
    </ligand>
</feature>
<dbReference type="NCBIfam" id="NF002537">
    <property type="entry name" value="PRK02090.1"/>
    <property type="match status" value="1"/>
</dbReference>
<evidence type="ECO:0000256" key="4">
    <source>
        <dbReference type="HAMAP-Rule" id="MF_00063"/>
    </source>
</evidence>
<keyword evidence="2 4" id="KW-0560">Oxidoreductase</keyword>
<dbReference type="InterPro" id="IPR002500">
    <property type="entry name" value="PAPS_reduct_dom"/>
</dbReference>
<evidence type="ECO:0000259" key="5">
    <source>
        <dbReference type="Pfam" id="PF01507"/>
    </source>
</evidence>
<keyword evidence="4" id="KW-0408">Iron</keyword>
<evidence type="ECO:0000313" key="6">
    <source>
        <dbReference type="EMBL" id="MFD1881668.1"/>
    </source>
</evidence>
<feature type="active site" description="Nucleophile; cysteine thiosulfonate intermediate" evidence="4">
    <location>
        <position position="230"/>
    </location>
</feature>
<dbReference type="EMBL" id="JBHUEN010000020">
    <property type="protein sequence ID" value="MFD1881668.1"/>
    <property type="molecule type" value="Genomic_DNA"/>
</dbReference>
<dbReference type="NCBIfam" id="TIGR00434">
    <property type="entry name" value="cysH"/>
    <property type="match status" value="1"/>
</dbReference>
<proteinExistence type="inferred from homology"/>
<evidence type="ECO:0000256" key="1">
    <source>
        <dbReference type="ARBA" id="ARBA00009732"/>
    </source>
</evidence>
<dbReference type="Pfam" id="PF01507">
    <property type="entry name" value="PAPS_reduct"/>
    <property type="match status" value="1"/>
</dbReference>
<dbReference type="GO" id="GO:0004604">
    <property type="term" value="F:phosphoadenylyl-sulfate reductase (thioredoxin) activity"/>
    <property type="evidence" value="ECO:0007669"/>
    <property type="project" value="UniProtKB-EC"/>
</dbReference>
<name>A0ABW4R664_9RHOB</name>
<feature type="binding site" evidence="4">
    <location>
        <position position="203"/>
    </location>
    <ligand>
        <name>[4Fe-4S] cluster</name>
        <dbReference type="ChEBI" id="CHEBI:49883"/>
    </ligand>
</feature>
<comment type="catalytic activity">
    <reaction evidence="4">
        <text>[thioredoxin]-disulfide + sulfite + AMP + 2 H(+) = adenosine 5'-phosphosulfate + [thioredoxin]-dithiol</text>
        <dbReference type="Rhea" id="RHEA:21976"/>
        <dbReference type="Rhea" id="RHEA-COMP:10698"/>
        <dbReference type="Rhea" id="RHEA-COMP:10700"/>
        <dbReference type="ChEBI" id="CHEBI:15378"/>
        <dbReference type="ChEBI" id="CHEBI:17359"/>
        <dbReference type="ChEBI" id="CHEBI:29950"/>
        <dbReference type="ChEBI" id="CHEBI:50058"/>
        <dbReference type="ChEBI" id="CHEBI:58243"/>
        <dbReference type="ChEBI" id="CHEBI:456215"/>
        <dbReference type="EC" id="1.8.4.10"/>
    </reaction>
</comment>